<keyword evidence="2" id="KW-1185">Reference proteome</keyword>
<evidence type="ECO:0000313" key="1">
    <source>
        <dbReference type="EMBL" id="KAH6938045.1"/>
    </source>
</evidence>
<reference evidence="1" key="1">
    <citation type="submission" date="2020-05" db="EMBL/GenBank/DDBJ databases">
        <title>Large-scale comparative analyses of tick genomes elucidate their genetic diversity and vector capacities.</title>
        <authorList>
            <person name="Jia N."/>
            <person name="Wang J."/>
            <person name="Shi W."/>
            <person name="Du L."/>
            <person name="Sun Y."/>
            <person name="Zhan W."/>
            <person name="Jiang J."/>
            <person name="Wang Q."/>
            <person name="Zhang B."/>
            <person name="Ji P."/>
            <person name="Sakyi L.B."/>
            <person name="Cui X."/>
            <person name="Yuan T."/>
            <person name="Jiang B."/>
            <person name="Yang W."/>
            <person name="Lam T.T.-Y."/>
            <person name="Chang Q."/>
            <person name="Ding S."/>
            <person name="Wang X."/>
            <person name="Zhu J."/>
            <person name="Ruan X."/>
            <person name="Zhao L."/>
            <person name="Wei J."/>
            <person name="Que T."/>
            <person name="Du C."/>
            <person name="Cheng J."/>
            <person name="Dai P."/>
            <person name="Han X."/>
            <person name="Huang E."/>
            <person name="Gao Y."/>
            <person name="Liu J."/>
            <person name="Shao H."/>
            <person name="Ye R."/>
            <person name="Li L."/>
            <person name="Wei W."/>
            <person name="Wang X."/>
            <person name="Wang C."/>
            <person name="Yang T."/>
            <person name="Huo Q."/>
            <person name="Li W."/>
            <person name="Guo W."/>
            <person name="Chen H."/>
            <person name="Zhou L."/>
            <person name="Ni X."/>
            <person name="Tian J."/>
            <person name="Zhou Y."/>
            <person name="Sheng Y."/>
            <person name="Liu T."/>
            <person name="Pan Y."/>
            <person name="Xia L."/>
            <person name="Li J."/>
            <person name="Zhao F."/>
            <person name="Cao W."/>
        </authorList>
    </citation>
    <scope>NUCLEOTIDE SEQUENCE</scope>
    <source>
        <strain evidence="1">Hyas-2018</strain>
    </source>
</reference>
<gene>
    <name evidence="1" type="ORF">HPB50_006540</name>
</gene>
<evidence type="ECO:0000313" key="2">
    <source>
        <dbReference type="Proteomes" id="UP000821845"/>
    </source>
</evidence>
<comment type="caution">
    <text evidence="1">The sequence shown here is derived from an EMBL/GenBank/DDBJ whole genome shotgun (WGS) entry which is preliminary data.</text>
</comment>
<name>A0ACB7STW3_HYAAI</name>
<organism evidence="1 2">
    <name type="scientific">Hyalomma asiaticum</name>
    <name type="common">Tick</name>
    <dbReference type="NCBI Taxonomy" id="266040"/>
    <lineage>
        <taxon>Eukaryota</taxon>
        <taxon>Metazoa</taxon>
        <taxon>Ecdysozoa</taxon>
        <taxon>Arthropoda</taxon>
        <taxon>Chelicerata</taxon>
        <taxon>Arachnida</taxon>
        <taxon>Acari</taxon>
        <taxon>Parasitiformes</taxon>
        <taxon>Ixodida</taxon>
        <taxon>Ixodoidea</taxon>
        <taxon>Ixodidae</taxon>
        <taxon>Hyalomminae</taxon>
        <taxon>Hyalomma</taxon>
    </lineage>
</organism>
<protein>
    <submittedName>
        <fullName evidence="1">Uncharacterized protein</fullName>
    </submittedName>
</protein>
<dbReference type="Proteomes" id="UP000821845">
    <property type="component" value="Chromosome 2"/>
</dbReference>
<proteinExistence type="predicted"/>
<sequence length="254" mass="27575">MSPPKSVVVKPDSRECWLVAASAATYVFFAMILVKTESVIYVGFMEMLQLNRQDASWPLSISLVVSQLAGPVFGLLCLWLSERAVLISGALLCSVPVMACGFAHSLAVINVLYGVLFGMGLACAELVPFSVVARHFVSFRGTALGLLFIVTAVSGFVSPMALEFLRQTYGFRCTLHLVGAIILNMLLGCFIVSRVDRTDCTIDEPHVTTTKTKELLAEPPRMAAERRRSSFQAASLGQSCSIQLAQSIMSLDKK</sequence>
<accession>A0ACB7STW3</accession>
<dbReference type="EMBL" id="CM023482">
    <property type="protein sequence ID" value="KAH6938045.1"/>
    <property type="molecule type" value="Genomic_DNA"/>
</dbReference>